<organism evidence="2 3">
    <name type="scientific">Amphibalanus amphitrite</name>
    <name type="common">Striped barnacle</name>
    <name type="synonym">Balanus amphitrite</name>
    <dbReference type="NCBI Taxonomy" id="1232801"/>
    <lineage>
        <taxon>Eukaryota</taxon>
        <taxon>Metazoa</taxon>
        <taxon>Ecdysozoa</taxon>
        <taxon>Arthropoda</taxon>
        <taxon>Crustacea</taxon>
        <taxon>Multicrustacea</taxon>
        <taxon>Cirripedia</taxon>
        <taxon>Thoracica</taxon>
        <taxon>Thoracicalcarea</taxon>
        <taxon>Balanomorpha</taxon>
        <taxon>Balanoidea</taxon>
        <taxon>Balanidae</taxon>
        <taxon>Amphibalaninae</taxon>
        <taxon>Amphibalanus</taxon>
    </lineage>
</organism>
<proteinExistence type="predicted"/>
<protein>
    <submittedName>
        <fullName evidence="2">2-oxoglutarate dehydrogenase, mitochondrial</fullName>
    </submittedName>
</protein>
<dbReference type="Proteomes" id="UP000440578">
    <property type="component" value="Unassembled WGS sequence"/>
</dbReference>
<dbReference type="EMBL" id="VIIS01000673">
    <property type="protein sequence ID" value="KAF0306368.1"/>
    <property type="molecule type" value="Genomic_DNA"/>
</dbReference>
<evidence type="ECO:0000259" key="1">
    <source>
        <dbReference type="Pfam" id="PF16078"/>
    </source>
</evidence>
<keyword evidence="3" id="KW-1185">Reference proteome</keyword>
<dbReference type="InterPro" id="IPR032106">
    <property type="entry name" value="2-oxogl_dehyd_N"/>
</dbReference>
<sequence length="109" mass="11612">MTQTELKKSFSVVAFSQSFVVRVPSAEPVMLRARSLLLLRLAAPAAGCGPAARLVPARLFAAAPPPPAATAAAVSAEPFINGSNSSYVEEMYVQWLRDPSSVHAAFLRR</sequence>
<name>A0A6A4WVM0_AMPAM</name>
<dbReference type="AlphaFoldDB" id="A0A6A4WVM0"/>
<gene>
    <name evidence="2" type="primary">ogdh-1</name>
    <name evidence="2" type="ORF">FJT64_022073</name>
</gene>
<reference evidence="2 3" key="1">
    <citation type="submission" date="2019-07" db="EMBL/GenBank/DDBJ databases">
        <title>Draft genome assembly of a fouling barnacle, Amphibalanus amphitrite (Darwin, 1854): The first reference genome for Thecostraca.</title>
        <authorList>
            <person name="Kim W."/>
        </authorList>
    </citation>
    <scope>NUCLEOTIDE SEQUENCE [LARGE SCALE GENOMIC DNA]</scope>
    <source>
        <strain evidence="2">SNU_AA5</strain>
        <tissue evidence="2">Soma without cirri and trophi</tissue>
    </source>
</reference>
<dbReference type="Pfam" id="PF16078">
    <property type="entry name" value="2-oxogl_dehyd_N"/>
    <property type="match status" value="1"/>
</dbReference>
<accession>A0A6A4WVM0</accession>
<comment type="caution">
    <text evidence="2">The sequence shown here is derived from an EMBL/GenBank/DDBJ whole genome shotgun (WGS) entry which is preliminary data.</text>
</comment>
<evidence type="ECO:0000313" key="3">
    <source>
        <dbReference type="Proteomes" id="UP000440578"/>
    </source>
</evidence>
<evidence type="ECO:0000313" key="2">
    <source>
        <dbReference type="EMBL" id="KAF0306368.1"/>
    </source>
</evidence>
<feature type="domain" description="2-oxoglutarate dehydrogenase E1 component N-terminal" evidence="1">
    <location>
        <begin position="78"/>
        <end position="105"/>
    </location>
</feature>